<dbReference type="InterPro" id="IPR023380">
    <property type="entry name" value="DsbB-like_sf"/>
</dbReference>
<protein>
    <recommendedName>
        <fullName evidence="12">Probable disulfide formation protein</fullName>
    </recommendedName>
    <alternativeName>
        <fullName evidence="12">Disulfide oxidoreductase</fullName>
    </alternativeName>
    <alternativeName>
        <fullName evidence="12">Thiol-disulfide oxidoreductase</fullName>
    </alternativeName>
</protein>
<dbReference type="InterPro" id="IPR012187">
    <property type="entry name" value="Disulphide_bond_form_BdbC"/>
</dbReference>
<feature type="transmembrane region" description="Helical" evidence="13">
    <location>
        <begin position="73"/>
        <end position="96"/>
    </location>
</feature>
<evidence type="ECO:0000313" key="14">
    <source>
        <dbReference type="EMBL" id="MFC5849712.1"/>
    </source>
</evidence>
<evidence type="ECO:0000256" key="10">
    <source>
        <dbReference type="ARBA" id="ARBA00023186"/>
    </source>
</evidence>
<gene>
    <name evidence="14" type="ORF">ACFPQ6_15510</name>
</gene>
<keyword evidence="11 12" id="KW-0676">Redox-active center</keyword>
<keyword evidence="15" id="KW-1185">Reference proteome</keyword>
<dbReference type="PANTHER" id="PTHR43469:SF1">
    <property type="entry name" value="SPBETA PROPHAGE-DERIVED DISULFIDE BOND FORMATION PROTEIN B"/>
    <property type="match status" value="1"/>
</dbReference>
<dbReference type="Proteomes" id="UP001595979">
    <property type="component" value="Unassembled WGS sequence"/>
</dbReference>
<feature type="disulfide bond" description="Redox-active" evidence="12">
    <location>
        <begin position="42"/>
        <end position="45"/>
    </location>
</feature>
<evidence type="ECO:0000256" key="2">
    <source>
        <dbReference type="ARBA" id="ARBA00007602"/>
    </source>
</evidence>
<comment type="function">
    <text evidence="12">Required for disulfide bond formation in some proteins.</text>
</comment>
<feature type="transmembrane region" description="Helical" evidence="13">
    <location>
        <begin position="116"/>
        <end position="139"/>
    </location>
</feature>
<dbReference type="HAMAP" id="MF_00287">
    <property type="entry name" value="BdbC"/>
    <property type="match status" value="1"/>
</dbReference>
<evidence type="ECO:0000313" key="15">
    <source>
        <dbReference type="Proteomes" id="UP001595979"/>
    </source>
</evidence>
<evidence type="ECO:0000256" key="9">
    <source>
        <dbReference type="ARBA" id="ARBA00023157"/>
    </source>
</evidence>
<accession>A0ABW1DLX8</accession>
<reference evidence="15" key="1">
    <citation type="journal article" date="2019" name="Int. J. Syst. Evol. Microbiol.">
        <title>The Global Catalogue of Microorganisms (GCM) 10K type strain sequencing project: providing services to taxonomists for standard genome sequencing and annotation.</title>
        <authorList>
            <consortium name="The Broad Institute Genomics Platform"/>
            <consortium name="The Broad Institute Genome Sequencing Center for Infectious Disease"/>
            <person name="Wu L."/>
            <person name="Ma J."/>
        </authorList>
    </citation>
    <scope>NUCLEOTIDE SEQUENCE [LARGE SCALE GENOMIC DNA]</scope>
    <source>
        <strain evidence="15">CGMCC 1.15053</strain>
    </source>
</reference>
<dbReference type="EMBL" id="JBHSOH010000031">
    <property type="protein sequence ID" value="MFC5849712.1"/>
    <property type="molecule type" value="Genomic_DNA"/>
</dbReference>
<dbReference type="PANTHER" id="PTHR43469">
    <property type="entry name" value="DISULFIDE FORMATION PROTEIN-RELATED"/>
    <property type="match status" value="1"/>
</dbReference>
<proteinExistence type="inferred from homology"/>
<keyword evidence="7 12" id="KW-0560">Oxidoreductase</keyword>
<dbReference type="NCBIfam" id="NF002849">
    <property type="entry name" value="PRK03113.1"/>
    <property type="match status" value="1"/>
</dbReference>
<dbReference type="RefSeq" id="WP_380051077.1">
    <property type="nucleotide sequence ID" value="NZ_JBHSOH010000031.1"/>
</dbReference>
<evidence type="ECO:0000256" key="6">
    <source>
        <dbReference type="ARBA" id="ARBA00022989"/>
    </source>
</evidence>
<keyword evidence="6 12" id="KW-1133">Transmembrane helix</keyword>
<evidence type="ECO:0000256" key="7">
    <source>
        <dbReference type="ARBA" id="ARBA00023002"/>
    </source>
</evidence>
<comment type="subcellular location">
    <subcellularLocation>
        <location evidence="12">Cell membrane</location>
        <topology evidence="12">Multi-pass membrane protein</topology>
    </subcellularLocation>
    <subcellularLocation>
        <location evidence="1">Membrane</location>
        <topology evidence="1">Multi-pass membrane protein</topology>
    </subcellularLocation>
</comment>
<keyword evidence="10 12" id="KW-0143">Chaperone</keyword>
<evidence type="ECO:0000256" key="12">
    <source>
        <dbReference type="HAMAP-Rule" id="MF_00287"/>
    </source>
</evidence>
<keyword evidence="4 12" id="KW-0812">Transmembrane</keyword>
<keyword evidence="12" id="KW-1003">Cell membrane</keyword>
<feature type="transmembrane region" description="Helical" evidence="13">
    <location>
        <begin position="14"/>
        <end position="34"/>
    </location>
</feature>
<evidence type="ECO:0000256" key="5">
    <source>
        <dbReference type="ARBA" id="ARBA00022982"/>
    </source>
</evidence>
<feature type="transmembrane region" description="Helical" evidence="13">
    <location>
        <begin position="46"/>
        <end position="66"/>
    </location>
</feature>
<dbReference type="SUPFAM" id="SSF158442">
    <property type="entry name" value="DsbB-like"/>
    <property type="match status" value="1"/>
</dbReference>
<evidence type="ECO:0000256" key="11">
    <source>
        <dbReference type="ARBA" id="ARBA00023284"/>
    </source>
</evidence>
<feature type="disulfide bond" description="Redox-active" evidence="12">
    <location>
        <begin position="103"/>
        <end position="109"/>
    </location>
</feature>
<sequence length="147" mass="16260">MTTLSSSQPSTRSVLPYLAWVQAVVATTGSLYFSEVMDLPPCTLCWYQRLMMYPLVFVLAVSLMTADPRLRLYALPLSITGLVVSVYHNLLYFGVIPEALTQCASGVSCTARQIEWLGFITIPLLSLSAFTVITLSLIFSRKKATLQ</sequence>
<evidence type="ECO:0000256" key="4">
    <source>
        <dbReference type="ARBA" id="ARBA00022692"/>
    </source>
</evidence>
<name>A0ABW1DLX8_9DEIO</name>
<organism evidence="14 15">
    <name type="scientific">Deinococcus petrolearius</name>
    <dbReference type="NCBI Taxonomy" id="1751295"/>
    <lineage>
        <taxon>Bacteria</taxon>
        <taxon>Thermotogati</taxon>
        <taxon>Deinococcota</taxon>
        <taxon>Deinococci</taxon>
        <taxon>Deinococcales</taxon>
        <taxon>Deinococcaceae</taxon>
        <taxon>Deinococcus</taxon>
    </lineage>
</organism>
<evidence type="ECO:0000256" key="13">
    <source>
        <dbReference type="SAM" id="Phobius"/>
    </source>
</evidence>
<dbReference type="PIRSF" id="PIRSF036659">
    <property type="entry name" value="BdbC"/>
    <property type="match status" value="1"/>
</dbReference>
<keyword evidence="9 12" id="KW-1015">Disulfide bond</keyword>
<evidence type="ECO:0000256" key="8">
    <source>
        <dbReference type="ARBA" id="ARBA00023136"/>
    </source>
</evidence>
<dbReference type="Pfam" id="PF02600">
    <property type="entry name" value="DsbB"/>
    <property type="match status" value="1"/>
</dbReference>
<dbReference type="Gene3D" id="1.20.1550.10">
    <property type="entry name" value="DsbB-like"/>
    <property type="match status" value="1"/>
</dbReference>
<comment type="similarity">
    <text evidence="2 12">Belongs to the DsbB family. BdbC subfamily.</text>
</comment>
<comment type="caution">
    <text evidence="14">The sequence shown here is derived from an EMBL/GenBank/DDBJ whole genome shotgun (WGS) entry which is preliminary data.</text>
</comment>
<keyword evidence="8 12" id="KW-0472">Membrane</keyword>
<keyword evidence="3 12" id="KW-0813">Transport</keyword>
<keyword evidence="5 12" id="KW-0249">Electron transport</keyword>
<evidence type="ECO:0000256" key="1">
    <source>
        <dbReference type="ARBA" id="ARBA00004141"/>
    </source>
</evidence>
<evidence type="ECO:0000256" key="3">
    <source>
        <dbReference type="ARBA" id="ARBA00022448"/>
    </source>
</evidence>
<dbReference type="InterPro" id="IPR003752">
    <property type="entry name" value="DiS_bond_form_DsbB/BdbC"/>
</dbReference>